<comment type="cofactor">
    <cofactor evidence="1">
        <name>Mg(2+)</name>
        <dbReference type="ChEBI" id="CHEBI:18420"/>
    </cofactor>
</comment>
<dbReference type="Pfam" id="PF00990">
    <property type="entry name" value="GGDEF"/>
    <property type="match status" value="1"/>
</dbReference>
<evidence type="ECO:0000313" key="4">
    <source>
        <dbReference type="EMBL" id="EAR60342.1"/>
    </source>
</evidence>
<dbReference type="CDD" id="cd01949">
    <property type="entry name" value="GGDEF"/>
    <property type="match status" value="1"/>
</dbReference>
<dbReference type="InterPro" id="IPR043128">
    <property type="entry name" value="Rev_trsase/Diguanyl_cyclase"/>
</dbReference>
<feature type="transmembrane region" description="Helical" evidence="2">
    <location>
        <begin position="12"/>
        <end position="30"/>
    </location>
</feature>
<sequence length="421" mass="47343">MNIQAPGSPKIPLLLTGVTATLSFLLLVYIHSTSQNALQKYVPWVDASMEIKIEVALAHLWLEEVMSGDSNESIDVVRDHVENAKWYAIAILDGDQNEQGTFLPLLETDLRLQVNQILYMIQQFDKVIEERYTSAVDAGSGSDLDQSFDLLFLNIMSATAELEMSLKQQIHEEHQAQNSLLLMLMLAICTMTLITGYAIWRFTSNRSKYINKLAVAHQRISEQNAQLKELAHTDQLTGLPNRKMLEAITNQALSRVQRKHSVLSLTFIDLDFFKPINDEFGHNVGDKVLSNFTKAITTQLRDGDVLARLAGDEFILLIQEESEDALKEALDNIIARIQLRLEEPIISAPSEIHIRCSAGTAFAPRDAIEFEMLLHCADQAMYESKNRGRGQHCYYEPESIDQAELPLEASDAKPDLVTATE</sequence>
<dbReference type="SUPFAM" id="SSF55073">
    <property type="entry name" value="Nucleotide cyclase"/>
    <property type="match status" value="1"/>
</dbReference>
<feature type="domain" description="GGDEF" evidence="3">
    <location>
        <begin position="261"/>
        <end position="397"/>
    </location>
</feature>
<dbReference type="InterPro" id="IPR000160">
    <property type="entry name" value="GGDEF_dom"/>
</dbReference>
<dbReference type="GO" id="GO:0003824">
    <property type="term" value="F:catalytic activity"/>
    <property type="evidence" value="ECO:0007669"/>
    <property type="project" value="UniProtKB-ARBA"/>
</dbReference>
<dbReference type="PANTHER" id="PTHR46663:SF2">
    <property type="entry name" value="GGDEF DOMAIN-CONTAINING PROTEIN"/>
    <property type="match status" value="1"/>
</dbReference>
<dbReference type="PANTHER" id="PTHR46663">
    <property type="entry name" value="DIGUANYLATE CYCLASE DGCT-RELATED"/>
    <property type="match status" value="1"/>
</dbReference>
<dbReference type="NCBIfam" id="TIGR00254">
    <property type="entry name" value="GGDEF"/>
    <property type="match status" value="1"/>
</dbReference>
<dbReference type="SMART" id="SM00267">
    <property type="entry name" value="GGDEF"/>
    <property type="match status" value="1"/>
</dbReference>
<evidence type="ECO:0000259" key="3">
    <source>
        <dbReference type="PROSITE" id="PS50887"/>
    </source>
</evidence>
<dbReference type="InterPro" id="IPR052163">
    <property type="entry name" value="DGC-Regulatory_Protein"/>
</dbReference>
<name>A0A7U8GQI1_NEPCE</name>
<gene>
    <name evidence="4" type="ORF">MED92_00390</name>
</gene>
<evidence type="ECO:0000256" key="1">
    <source>
        <dbReference type="ARBA" id="ARBA00001946"/>
    </source>
</evidence>
<organism evidence="4 5">
    <name type="scientific">Neptuniibacter caesariensis</name>
    <dbReference type="NCBI Taxonomy" id="207954"/>
    <lineage>
        <taxon>Bacteria</taxon>
        <taxon>Pseudomonadati</taxon>
        <taxon>Pseudomonadota</taxon>
        <taxon>Gammaproteobacteria</taxon>
        <taxon>Oceanospirillales</taxon>
        <taxon>Oceanospirillaceae</taxon>
        <taxon>Neptuniibacter</taxon>
    </lineage>
</organism>
<keyword evidence="2" id="KW-1133">Transmembrane helix</keyword>
<keyword evidence="2" id="KW-0812">Transmembrane</keyword>
<dbReference type="InterPro" id="IPR029787">
    <property type="entry name" value="Nucleotide_cyclase"/>
</dbReference>
<evidence type="ECO:0000313" key="5">
    <source>
        <dbReference type="Proteomes" id="UP000002171"/>
    </source>
</evidence>
<keyword evidence="2" id="KW-0472">Membrane</keyword>
<feature type="transmembrane region" description="Helical" evidence="2">
    <location>
        <begin position="180"/>
        <end position="200"/>
    </location>
</feature>
<proteinExistence type="predicted"/>
<dbReference type="Proteomes" id="UP000002171">
    <property type="component" value="Unassembled WGS sequence"/>
</dbReference>
<comment type="caution">
    <text evidence="4">The sequence shown here is derived from an EMBL/GenBank/DDBJ whole genome shotgun (WGS) entry which is preliminary data.</text>
</comment>
<evidence type="ECO:0000256" key="2">
    <source>
        <dbReference type="SAM" id="Phobius"/>
    </source>
</evidence>
<dbReference type="RefSeq" id="WP_007022950.1">
    <property type="nucleotide sequence ID" value="NZ_CH724128.1"/>
</dbReference>
<keyword evidence="5" id="KW-1185">Reference proteome</keyword>
<dbReference type="PROSITE" id="PS50887">
    <property type="entry name" value="GGDEF"/>
    <property type="match status" value="1"/>
</dbReference>
<dbReference type="AlphaFoldDB" id="A0A7U8GQI1"/>
<dbReference type="EMBL" id="AAOW01000019">
    <property type="protein sequence ID" value="EAR60342.1"/>
    <property type="molecule type" value="Genomic_DNA"/>
</dbReference>
<dbReference type="OrthoDB" id="6112993at2"/>
<accession>A0A7U8GQI1</accession>
<protein>
    <submittedName>
        <fullName evidence="4">PAS:GGDEF domain protein</fullName>
    </submittedName>
</protein>
<dbReference type="Gene3D" id="3.30.70.270">
    <property type="match status" value="1"/>
</dbReference>
<reference evidence="4 5" key="1">
    <citation type="submission" date="2006-02" db="EMBL/GenBank/DDBJ databases">
        <authorList>
            <person name="Pinhassi J."/>
            <person name="Pedros-Alio C."/>
            <person name="Ferriera S."/>
            <person name="Johnson J."/>
            <person name="Kravitz S."/>
            <person name="Halpern A."/>
            <person name="Remington K."/>
            <person name="Beeson K."/>
            <person name="Tran B."/>
            <person name="Rogers Y.-H."/>
            <person name="Friedman R."/>
            <person name="Venter J.C."/>
        </authorList>
    </citation>
    <scope>NUCLEOTIDE SEQUENCE [LARGE SCALE GENOMIC DNA]</scope>
    <source>
        <strain evidence="4 5">MED92</strain>
    </source>
</reference>
<dbReference type="FunFam" id="3.30.70.270:FF:000001">
    <property type="entry name" value="Diguanylate cyclase domain protein"/>
    <property type="match status" value="1"/>
</dbReference>